<gene>
    <name evidence="1" type="primary">82</name>
    <name evidence="1" type="ORF">SEA_PUPPER_82</name>
</gene>
<reference evidence="1 2" key="1">
    <citation type="submission" date="2019-05" db="EMBL/GenBank/DDBJ databases">
        <authorList>
            <person name="Pope W.H."/>
            <person name="Garlena R.A."/>
            <person name="Russell D.A."/>
            <person name="Jacobs-Sera D."/>
            <person name="Hatfull G.F."/>
        </authorList>
    </citation>
    <scope>NUCLEOTIDE SEQUENCE [LARGE SCALE GENOMIC DNA]</scope>
</reference>
<dbReference type="EMBL" id="MK977695">
    <property type="protein sequence ID" value="QDF18568.1"/>
    <property type="molecule type" value="Genomic_DNA"/>
</dbReference>
<accession>A0A4Y6EIK7</accession>
<keyword evidence="2" id="KW-1185">Reference proteome</keyword>
<evidence type="ECO:0000313" key="1">
    <source>
        <dbReference type="EMBL" id="QDF18568.1"/>
    </source>
</evidence>
<name>A0A4Y6EIK7_9CAUD</name>
<dbReference type="RefSeq" id="YP_010058870.1">
    <property type="nucleotide sequence ID" value="NC_054723.1"/>
</dbReference>
<dbReference type="KEGG" id="vg:64766101"/>
<organism evidence="1 2">
    <name type="scientific">Gordonia phage Pupper</name>
    <dbReference type="NCBI Taxonomy" id="2571249"/>
    <lineage>
        <taxon>Viruses</taxon>
        <taxon>Duplodnaviria</taxon>
        <taxon>Heunggongvirae</taxon>
        <taxon>Uroviricota</taxon>
        <taxon>Caudoviricetes</taxon>
        <taxon>Puppervirus</taxon>
        <taxon>Puppervirus Pupper</taxon>
    </lineage>
</organism>
<evidence type="ECO:0000313" key="2">
    <source>
        <dbReference type="Proteomes" id="UP000318375"/>
    </source>
</evidence>
<sequence>MFRDAHVRQAELADKRLAAFERQWRGTGNSWFDGSVESVDRRLAQLDRIIAQAADTTARLGNHTRSAAVLPKLHEARAELTDVRERLLTGAAPIAGLVEPKQATHLQFDDFDDSLLAL</sequence>
<dbReference type="GeneID" id="64766101"/>
<protein>
    <submittedName>
        <fullName evidence="1">Uncharacterized protein</fullName>
    </submittedName>
</protein>
<proteinExistence type="predicted"/>
<dbReference type="Proteomes" id="UP000318375">
    <property type="component" value="Segment"/>
</dbReference>